<accession>I0YUZ3</accession>
<evidence type="ECO:0000256" key="5">
    <source>
        <dbReference type="ARBA" id="ARBA00023242"/>
    </source>
</evidence>
<comment type="subcellular location">
    <subcellularLocation>
        <location evidence="1">Nucleus</location>
    </subcellularLocation>
</comment>
<keyword evidence="3" id="KW-0805">Transcription regulation</keyword>
<evidence type="ECO:0000256" key="4">
    <source>
        <dbReference type="ARBA" id="ARBA00023163"/>
    </source>
</evidence>
<dbReference type="AlphaFoldDB" id="I0YUZ3"/>
<dbReference type="Proteomes" id="UP000007264">
    <property type="component" value="Unassembled WGS sequence"/>
</dbReference>
<dbReference type="RefSeq" id="XP_005646756.1">
    <property type="nucleotide sequence ID" value="XM_005646699.1"/>
</dbReference>
<comment type="similarity">
    <text evidence="2">Belongs to the Mediator complex subunit 27 family.</text>
</comment>
<dbReference type="GeneID" id="17040198"/>
<evidence type="ECO:0000256" key="1">
    <source>
        <dbReference type="ARBA" id="ARBA00004123"/>
    </source>
</evidence>
<dbReference type="KEGG" id="csl:COCSUDRAFT_33454"/>
<dbReference type="GO" id="GO:0016592">
    <property type="term" value="C:mediator complex"/>
    <property type="evidence" value="ECO:0007669"/>
    <property type="project" value="InterPro"/>
</dbReference>
<protein>
    <submittedName>
        <fullName evidence="6">Uncharacterized protein</fullName>
    </submittedName>
</protein>
<name>I0YUZ3_COCSC</name>
<proteinExistence type="inferred from homology"/>
<dbReference type="PANTHER" id="PTHR13130">
    <property type="entry name" value="34 KDA TRANSCRIPTIONAL CO-ACTIVATOR-RELATED"/>
    <property type="match status" value="1"/>
</dbReference>
<keyword evidence="5" id="KW-0539">Nucleus</keyword>
<dbReference type="PANTHER" id="PTHR13130:SF4">
    <property type="entry name" value="MEDIATOR OF RNA POLYMERASE II TRANSCRIPTION SUBUNIT 27"/>
    <property type="match status" value="1"/>
</dbReference>
<comment type="caution">
    <text evidence="6">The sequence shown here is derived from an EMBL/GenBank/DDBJ whole genome shotgun (WGS) entry which is preliminary data.</text>
</comment>
<evidence type="ECO:0000313" key="7">
    <source>
        <dbReference type="Proteomes" id="UP000007264"/>
    </source>
</evidence>
<dbReference type="Pfam" id="PF11571">
    <property type="entry name" value="Med27"/>
    <property type="match status" value="1"/>
</dbReference>
<keyword evidence="7" id="KW-1185">Reference proteome</keyword>
<keyword evidence="4" id="KW-0804">Transcription</keyword>
<sequence>MLASSIALEDLLLYLSTYRNLFTRPCSATGKLLALDAVTNQLLPPIVRPFKRSRSVLLAMANGSEPCQAFHPHVEAATEDLP</sequence>
<evidence type="ECO:0000313" key="6">
    <source>
        <dbReference type="EMBL" id="EIE22212.1"/>
    </source>
</evidence>
<organism evidence="6 7">
    <name type="scientific">Coccomyxa subellipsoidea (strain C-169)</name>
    <name type="common">Green microalga</name>
    <dbReference type="NCBI Taxonomy" id="574566"/>
    <lineage>
        <taxon>Eukaryota</taxon>
        <taxon>Viridiplantae</taxon>
        <taxon>Chlorophyta</taxon>
        <taxon>core chlorophytes</taxon>
        <taxon>Trebouxiophyceae</taxon>
        <taxon>Trebouxiophyceae incertae sedis</taxon>
        <taxon>Coccomyxaceae</taxon>
        <taxon>Coccomyxa</taxon>
        <taxon>Coccomyxa subellipsoidea</taxon>
    </lineage>
</organism>
<dbReference type="GO" id="GO:0006357">
    <property type="term" value="P:regulation of transcription by RNA polymerase II"/>
    <property type="evidence" value="ECO:0007669"/>
    <property type="project" value="TreeGrafter"/>
</dbReference>
<dbReference type="GO" id="GO:0003713">
    <property type="term" value="F:transcription coactivator activity"/>
    <property type="evidence" value="ECO:0007669"/>
    <property type="project" value="TreeGrafter"/>
</dbReference>
<dbReference type="EMBL" id="AGSI01000010">
    <property type="protein sequence ID" value="EIE22212.1"/>
    <property type="molecule type" value="Genomic_DNA"/>
</dbReference>
<gene>
    <name evidence="6" type="ORF">COCSUDRAFT_33454</name>
</gene>
<reference evidence="6 7" key="1">
    <citation type="journal article" date="2012" name="Genome Biol.">
        <title>The genome of the polar eukaryotic microalga coccomyxa subellipsoidea reveals traits of cold adaptation.</title>
        <authorList>
            <person name="Blanc G."/>
            <person name="Agarkova I."/>
            <person name="Grimwood J."/>
            <person name="Kuo A."/>
            <person name="Brueggeman A."/>
            <person name="Dunigan D."/>
            <person name="Gurnon J."/>
            <person name="Ladunga I."/>
            <person name="Lindquist E."/>
            <person name="Lucas S."/>
            <person name="Pangilinan J."/>
            <person name="Proschold T."/>
            <person name="Salamov A."/>
            <person name="Schmutz J."/>
            <person name="Weeks D."/>
            <person name="Yamada T."/>
            <person name="Claverie J.M."/>
            <person name="Grigoriev I."/>
            <person name="Van Etten J."/>
            <person name="Lomsadze A."/>
            <person name="Borodovsky M."/>
        </authorList>
    </citation>
    <scope>NUCLEOTIDE SEQUENCE [LARGE SCALE GENOMIC DNA]</scope>
    <source>
        <strain evidence="6 7">C-169</strain>
    </source>
</reference>
<dbReference type="InterPro" id="IPR021627">
    <property type="entry name" value="Mediator_Med27"/>
</dbReference>
<evidence type="ECO:0000256" key="3">
    <source>
        <dbReference type="ARBA" id="ARBA00023015"/>
    </source>
</evidence>
<dbReference type="OrthoDB" id="547167at2759"/>
<evidence type="ECO:0000256" key="2">
    <source>
        <dbReference type="ARBA" id="ARBA00008048"/>
    </source>
</evidence>